<evidence type="ECO:0000313" key="1">
    <source>
        <dbReference type="EMBL" id="AXX63255.1"/>
    </source>
</evidence>
<gene>
    <name evidence="1" type="ORF">FORC53_4916</name>
</gene>
<dbReference type="RefSeq" id="WP_118894909.1">
    <property type="nucleotide sequence ID" value="NZ_CP019292.1"/>
</dbReference>
<name>A0AAN1PUV3_VIBVL</name>
<reference evidence="1 2" key="1">
    <citation type="submission" date="2017-03" db="EMBL/GenBank/DDBJ databases">
        <title>Complete Genome Sequence of Vibrio vulnificus FORC_053.</title>
        <authorList>
            <consortium name="Food-borne Pathogen Omics Research Center"/>
            <person name="Chung H.Y."/>
            <person name="Na E.J."/>
            <person name="Song J.S."/>
            <person name="Kim H."/>
            <person name="Lee J.-H."/>
            <person name="Ryu S."/>
            <person name="Choi S.H."/>
        </authorList>
    </citation>
    <scope>NUCLEOTIDE SEQUENCE [LARGE SCALE GENOMIC DNA]</scope>
    <source>
        <strain evidence="1 2">FORC_053</strain>
    </source>
</reference>
<accession>A0AAN1PUV3</accession>
<dbReference type="Proteomes" id="UP000263418">
    <property type="component" value="Chromosome 3"/>
</dbReference>
<sequence>MNKILFLLSLSTGIASAEDHSLIRLYNAETVVYEEEYKQLCISKVKELDKPQFMAKTILSYRHSLTERLIETGISCSVDGVAYYYDDSDGILIKSSGKDSFLLFNEIKAR</sequence>
<protein>
    <submittedName>
        <fullName evidence="1">Uncharacterized protein</fullName>
    </submittedName>
</protein>
<dbReference type="EMBL" id="CP019292">
    <property type="protein sequence ID" value="AXX63255.1"/>
    <property type="molecule type" value="Genomic_DNA"/>
</dbReference>
<evidence type="ECO:0000313" key="2">
    <source>
        <dbReference type="Proteomes" id="UP000263418"/>
    </source>
</evidence>
<dbReference type="AlphaFoldDB" id="A0AAN1PUV3"/>
<proteinExistence type="predicted"/>
<organism evidence="1 2">
    <name type="scientific">Vibrio vulnificus</name>
    <dbReference type="NCBI Taxonomy" id="672"/>
    <lineage>
        <taxon>Bacteria</taxon>
        <taxon>Pseudomonadati</taxon>
        <taxon>Pseudomonadota</taxon>
        <taxon>Gammaproteobacteria</taxon>
        <taxon>Vibrionales</taxon>
        <taxon>Vibrionaceae</taxon>
        <taxon>Vibrio</taxon>
    </lineage>
</organism>